<evidence type="ECO:0000256" key="4">
    <source>
        <dbReference type="ARBA" id="ARBA00023098"/>
    </source>
</evidence>
<dbReference type="GO" id="GO:0004435">
    <property type="term" value="F:phosphatidylinositol-4,5-bisphosphate phospholipase C activity"/>
    <property type="evidence" value="ECO:0007669"/>
    <property type="project" value="UniProtKB-EC"/>
</dbReference>
<feature type="domain" description="EF-hand" evidence="10">
    <location>
        <begin position="263"/>
        <end position="298"/>
    </location>
</feature>
<evidence type="ECO:0000313" key="11">
    <source>
        <dbReference type="EMBL" id="WFC95329.1"/>
    </source>
</evidence>
<dbReference type="CDD" id="cd13360">
    <property type="entry name" value="PH_PLC_fungal"/>
    <property type="match status" value="1"/>
</dbReference>
<evidence type="ECO:0000259" key="8">
    <source>
        <dbReference type="PROSITE" id="PS50004"/>
    </source>
</evidence>
<dbReference type="Gene3D" id="1.10.238.10">
    <property type="entry name" value="EF-hand"/>
    <property type="match status" value="1"/>
</dbReference>
<dbReference type="Proteomes" id="UP001216638">
    <property type="component" value="Chromosome 2"/>
</dbReference>
<dbReference type="InterPro" id="IPR011992">
    <property type="entry name" value="EF-hand-dom_pair"/>
</dbReference>
<feature type="compositionally biased region" description="Low complexity" evidence="7">
    <location>
        <begin position="27"/>
        <end position="48"/>
    </location>
</feature>
<dbReference type="PROSITE" id="PS50222">
    <property type="entry name" value="EF_HAND_2"/>
    <property type="match status" value="1"/>
</dbReference>
<dbReference type="PROSITE" id="PS50004">
    <property type="entry name" value="C2"/>
    <property type="match status" value="1"/>
</dbReference>
<evidence type="ECO:0000256" key="2">
    <source>
        <dbReference type="ARBA" id="ARBA00022801"/>
    </source>
</evidence>
<dbReference type="CDD" id="cd00275">
    <property type="entry name" value="C2_PLC_like"/>
    <property type="match status" value="1"/>
</dbReference>
<dbReference type="SMART" id="SM00148">
    <property type="entry name" value="PLCXc"/>
    <property type="match status" value="1"/>
</dbReference>
<keyword evidence="4 6" id="KW-0443">Lipid metabolism</keyword>
<dbReference type="InterPro" id="IPR011993">
    <property type="entry name" value="PH-like_dom_sf"/>
</dbReference>
<dbReference type="InterPro" id="IPR001192">
    <property type="entry name" value="PI-PLC_fam"/>
</dbReference>
<dbReference type="GO" id="GO:0005509">
    <property type="term" value="F:calcium ion binding"/>
    <property type="evidence" value="ECO:0007669"/>
    <property type="project" value="InterPro"/>
</dbReference>
<dbReference type="PANTHER" id="PTHR10336">
    <property type="entry name" value="PHOSPHOINOSITIDE-SPECIFIC PHOSPHOLIPASE C FAMILY PROTEIN"/>
    <property type="match status" value="1"/>
</dbReference>
<dbReference type="Pfam" id="PF00387">
    <property type="entry name" value="PI-PLC-Y"/>
    <property type="match status" value="1"/>
</dbReference>
<dbReference type="SMART" id="SM00239">
    <property type="entry name" value="C2"/>
    <property type="match status" value="1"/>
</dbReference>
<evidence type="ECO:0000256" key="3">
    <source>
        <dbReference type="ARBA" id="ARBA00022963"/>
    </source>
</evidence>
<evidence type="ECO:0000259" key="10">
    <source>
        <dbReference type="PROSITE" id="PS50222"/>
    </source>
</evidence>
<dbReference type="SUPFAM" id="SSF47473">
    <property type="entry name" value="EF-hand"/>
    <property type="match status" value="1"/>
</dbReference>
<dbReference type="Gene3D" id="2.30.29.30">
    <property type="entry name" value="Pleckstrin-homology domain (PH domain)/Phosphotyrosine-binding domain (PTB)"/>
    <property type="match status" value="1"/>
</dbReference>
<dbReference type="EC" id="3.1.4.11" evidence="1 6"/>
<dbReference type="SUPFAM" id="SSF49562">
    <property type="entry name" value="C2 domain (Calcium/lipid-binding domain, CaLB)"/>
    <property type="match status" value="1"/>
</dbReference>
<gene>
    <name evidence="11" type="ORF">MBRA1_001976</name>
</gene>
<dbReference type="GO" id="GO:0051209">
    <property type="term" value="P:release of sequestered calcium ion into cytosol"/>
    <property type="evidence" value="ECO:0007669"/>
    <property type="project" value="TreeGrafter"/>
</dbReference>
<dbReference type="PRINTS" id="PR00390">
    <property type="entry name" value="PHPHLIPASEC"/>
</dbReference>
<evidence type="ECO:0000256" key="6">
    <source>
        <dbReference type="RuleBase" id="RU361133"/>
    </source>
</evidence>
<dbReference type="SUPFAM" id="SSF51695">
    <property type="entry name" value="PLC-like phosphodiesterases"/>
    <property type="match status" value="1"/>
</dbReference>
<dbReference type="Gene3D" id="3.20.20.190">
    <property type="entry name" value="Phosphatidylinositol (PI) phosphodiesterase"/>
    <property type="match status" value="1"/>
</dbReference>
<dbReference type="EMBL" id="CP119952">
    <property type="protein sequence ID" value="WFC95329.1"/>
    <property type="molecule type" value="Genomic_DNA"/>
</dbReference>
<keyword evidence="12" id="KW-1185">Reference proteome</keyword>
<dbReference type="InterPro" id="IPR035892">
    <property type="entry name" value="C2_domain_sf"/>
</dbReference>
<evidence type="ECO:0000259" key="9">
    <source>
        <dbReference type="PROSITE" id="PS50008"/>
    </source>
</evidence>
<dbReference type="PROSITE" id="PS50008">
    <property type="entry name" value="PIPLC_Y_DOMAIN"/>
    <property type="match status" value="1"/>
</dbReference>
<dbReference type="AlphaFoldDB" id="A0AAF0DTG4"/>
<protein>
    <recommendedName>
        <fullName evidence="1 6">Phosphoinositide phospholipase C</fullName>
        <ecNumber evidence="1 6">3.1.4.11</ecNumber>
    </recommendedName>
</protein>
<comment type="catalytic activity">
    <reaction evidence="6">
        <text>a 1,2-diacyl-sn-glycero-3-phospho-(1D-myo-inositol-4,5-bisphosphate) + H2O = 1D-myo-inositol 1,4,5-trisphosphate + a 1,2-diacyl-sn-glycerol + H(+)</text>
        <dbReference type="Rhea" id="RHEA:33179"/>
        <dbReference type="ChEBI" id="CHEBI:15377"/>
        <dbReference type="ChEBI" id="CHEBI:15378"/>
        <dbReference type="ChEBI" id="CHEBI:17815"/>
        <dbReference type="ChEBI" id="CHEBI:58456"/>
        <dbReference type="ChEBI" id="CHEBI:203600"/>
        <dbReference type="EC" id="3.1.4.11"/>
    </reaction>
</comment>
<evidence type="ECO:0000256" key="5">
    <source>
        <dbReference type="ARBA" id="ARBA00023224"/>
    </source>
</evidence>
<dbReference type="GO" id="GO:0016042">
    <property type="term" value="P:lipid catabolic process"/>
    <property type="evidence" value="ECO:0007669"/>
    <property type="project" value="UniProtKB-KW"/>
</dbReference>
<reference evidence="11" key="1">
    <citation type="submission" date="2023-03" db="EMBL/GenBank/DDBJ databases">
        <title>Mating type loci evolution in Malassezia.</title>
        <authorList>
            <person name="Coelho M.A."/>
        </authorList>
    </citation>
    <scope>NUCLEOTIDE SEQUENCE</scope>
    <source>
        <strain evidence="11">CBS 14135</strain>
    </source>
</reference>
<proteinExistence type="predicted"/>
<dbReference type="PANTHER" id="PTHR10336:SF36">
    <property type="entry name" value="1-PHOSPHATIDYLINOSITOL 4,5-BISPHOSPHATE PHOSPHODIESTERASE BETA-4"/>
    <property type="match status" value="1"/>
</dbReference>
<dbReference type="GO" id="GO:0048015">
    <property type="term" value="P:phosphatidylinositol-mediated signaling"/>
    <property type="evidence" value="ECO:0007669"/>
    <property type="project" value="TreeGrafter"/>
</dbReference>
<keyword evidence="3 6" id="KW-0442">Lipid degradation</keyword>
<evidence type="ECO:0000256" key="7">
    <source>
        <dbReference type="SAM" id="MobiDB-lite"/>
    </source>
</evidence>
<accession>A0AAF0DTG4</accession>
<feature type="region of interest" description="Disordered" evidence="7">
    <location>
        <begin position="77"/>
        <end position="98"/>
    </location>
</feature>
<evidence type="ECO:0000313" key="12">
    <source>
        <dbReference type="Proteomes" id="UP001216638"/>
    </source>
</evidence>
<dbReference type="CDD" id="cd08598">
    <property type="entry name" value="PI-PLC1c_yeast"/>
    <property type="match status" value="1"/>
</dbReference>
<sequence>MHVPPDGPRRRPTDPIPIRSPSRRRSSGSASITSDSSTPWSSSPASITRSFTESIQGLQSRYADWKQSTKVFRQMRADGPRDASQDMPAPPPSPMSTSLLEPLERIVPDVLRHGEPLLKVTQNKVAQRTFRVDIESASIVWASKRNNQVPLYAIRDVRLGAEAQSYRHALQIADSHEPRWISIIYQTPKAYKAVHMIALSSESLQRWRDTLLSVLLQRQALLSGHVPAATTQSHWLRASWQRDQGALSIEDVARLLRRTGIQCGGSDLRRHFDAADKDRRGVLHFEAFQRFVAALKRRTDVETLFARWTSTDVLPLSAFAAFVRDEQGETWDDAYVHAVYARYAGPAGMSCDQFLAFLASRDNAPITMARPTRHAALNEPLSDYFISSSHNTYLVGGQWKGDSTVEGYVRALQQGARSVELDCWDGPHGQPQVTHGRTLTSKVPLDDVIAAIAQYAFVASPYPLILSLEVHNDVAQQEAIAASLRSHLSPMLVTEPLPDVPSGTLPSPEQLRGRILVKFKDWTLIRAMERALDLAADDVQTSTTTDHTESEGDSLLGHARGLVRHMRRPLRKEETARRAEHPVAHALSALLVYTVGVRFRGINKKEQYAAEHVFSLSERKALRMIRQSNADLVKHNVTHLTRVYPSLSTLSRLHSSSANFLPNDMWAAGCQLVALNWQTRDRGMEMNQAFFASSHGGYRLKPEGLRVRSLLKNAPGTVCVRLHLTIVSAQQLPMSSDGEMSAHVHLAVHTPMQWGKAARILYTGPGGVPASPRLSHPASFRTASAASGLAPQWNASCIVQLDLPAPLAPEAAHASTLPAATRGLLDLCFARFAVYNDADAGNAVPIGSCTVNLGTLRAGYRHLPLYDTQLSRLLYATLFVHTHYTLERASPPL</sequence>
<dbReference type="InterPro" id="IPR000909">
    <property type="entry name" value="PLipase_C_PInositol-sp_X_dom"/>
</dbReference>
<dbReference type="PROSITE" id="PS50007">
    <property type="entry name" value="PIPLC_X_DOMAIN"/>
    <property type="match status" value="1"/>
</dbReference>
<dbReference type="Pfam" id="PF00388">
    <property type="entry name" value="PI-PLC-X"/>
    <property type="match status" value="1"/>
</dbReference>
<dbReference type="InterPro" id="IPR000008">
    <property type="entry name" value="C2_dom"/>
</dbReference>
<dbReference type="Gene3D" id="2.60.40.150">
    <property type="entry name" value="C2 domain"/>
    <property type="match status" value="1"/>
</dbReference>
<dbReference type="InterPro" id="IPR001711">
    <property type="entry name" value="PLipase_C_Pinositol-sp_Y"/>
</dbReference>
<keyword evidence="5" id="KW-0807">Transducer</keyword>
<feature type="domain" description="PI-PLC Y-box" evidence="9">
    <location>
        <begin position="587"/>
        <end position="706"/>
    </location>
</feature>
<dbReference type="InterPro" id="IPR002048">
    <property type="entry name" value="EF_hand_dom"/>
</dbReference>
<dbReference type="SUPFAM" id="SSF50729">
    <property type="entry name" value="PH domain-like"/>
    <property type="match status" value="1"/>
</dbReference>
<name>A0AAF0DTG4_9BASI</name>
<feature type="region of interest" description="Disordered" evidence="7">
    <location>
        <begin position="1"/>
        <end position="48"/>
    </location>
</feature>
<evidence type="ECO:0000256" key="1">
    <source>
        <dbReference type="ARBA" id="ARBA00012368"/>
    </source>
</evidence>
<organism evidence="11 12">
    <name type="scientific">Malassezia brasiliensis</name>
    <dbReference type="NCBI Taxonomy" id="1821822"/>
    <lineage>
        <taxon>Eukaryota</taxon>
        <taxon>Fungi</taxon>
        <taxon>Dikarya</taxon>
        <taxon>Basidiomycota</taxon>
        <taxon>Ustilaginomycotina</taxon>
        <taxon>Malasseziomycetes</taxon>
        <taxon>Malasseziales</taxon>
        <taxon>Malasseziaceae</taxon>
        <taxon>Malassezia</taxon>
    </lineage>
</organism>
<dbReference type="InterPro" id="IPR037755">
    <property type="entry name" value="Plc1_PH"/>
</dbReference>
<dbReference type="SMART" id="SM00149">
    <property type="entry name" value="PLCYc"/>
    <property type="match status" value="1"/>
</dbReference>
<feature type="domain" description="C2" evidence="8">
    <location>
        <begin position="702"/>
        <end position="867"/>
    </location>
</feature>
<keyword evidence="2 6" id="KW-0378">Hydrolase</keyword>
<dbReference type="InterPro" id="IPR017946">
    <property type="entry name" value="PLC-like_Pdiesterase_TIM-brl"/>
</dbReference>